<proteinExistence type="predicted"/>
<evidence type="ECO:0000259" key="6">
    <source>
        <dbReference type="PROSITE" id="PS51196"/>
    </source>
</evidence>
<dbReference type="InterPro" id="IPR001650">
    <property type="entry name" value="Helicase_C-like"/>
</dbReference>
<evidence type="ECO:0000313" key="7">
    <source>
        <dbReference type="EMBL" id="CAF1126262.1"/>
    </source>
</evidence>
<dbReference type="PROSITE" id="PS51192">
    <property type="entry name" value="HELICASE_ATP_BIND_1"/>
    <property type="match status" value="1"/>
</dbReference>
<dbReference type="GO" id="GO:0006605">
    <property type="term" value="P:protein targeting"/>
    <property type="evidence" value="ECO:0007669"/>
    <property type="project" value="InterPro"/>
</dbReference>
<dbReference type="AlphaFoldDB" id="A0A814YVX8"/>
<reference evidence="8" key="1">
    <citation type="submission" date="2021-02" db="EMBL/GenBank/DDBJ databases">
        <authorList>
            <person name="Nowell W R."/>
        </authorList>
    </citation>
    <scope>NUCLEOTIDE SEQUENCE</scope>
</reference>
<dbReference type="GO" id="GO:0005524">
    <property type="term" value="F:ATP binding"/>
    <property type="evidence" value="ECO:0007669"/>
    <property type="project" value="InterPro"/>
</dbReference>
<evidence type="ECO:0000313" key="8">
    <source>
        <dbReference type="EMBL" id="CAF1234376.1"/>
    </source>
</evidence>
<dbReference type="EMBL" id="CAJOBC010009802">
    <property type="protein sequence ID" value="CAF3996916.1"/>
    <property type="molecule type" value="Genomic_DNA"/>
</dbReference>
<feature type="domain" description="Helicase C-terminal" evidence="5">
    <location>
        <begin position="572"/>
        <end position="744"/>
    </location>
</feature>
<evidence type="ECO:0000256" key="3">
    <source>
        <dbReference type="ARBA" id="ARBA00023010"/>
    </source>
</evidence>
<keyword evidence="11" id="KW-1185">Reference proteome</keyword>
<dbReference type="Gene3D" id="3.90.1440.10">
    <property type="entry name" value="SecA, preprotein cross-linking domain"/>
    <property type="match status" value="1"/>
</dbReference>
<dbReference type="PROSITE" id="PS51194">
    <property type="entry name" value="HELICASE_CTER"/>
    <property type="match status" value="1"/>
</dbReference>
<dbReference type="Proteomes" id="UP000677228">
    <property type="component" value="Unassembled WGS sequence"/>
</dbReference>
<feature type="non-terminal residue" evidence="8">
    <location>
        <position position="1065"/>
    </location>
</feature>
<name>A0A814YVX8_9BILA</name>
<keyword evidence="3" id="KW-0811">Translocation</keyword>
<sequence length="1065" mass="121673">YYDHAIIATRRIYTSPGAKGLKKLFIKANDYPELKDRITKHQLITTEIEQAKLINWLTTGKISKNYVNYGELASMDDRNVDELTEKITGLHDSAEAAEQRRKSIRKIGKLLQSNNSETSQSIYWLNTFDKALFKLKKKRLRDTQKMAVLCAVESETHVIEQVNTGEGKSFIIAAIATIRRKTGKRYVDIITSSPVLAQRDAAEMTELYQELGLSVADNCSEDLEARKKAYAADIVYGDIARFQRDHLLHTFYKKPLKGDRTQVAVIVDEVDNMLLDNGNNMLYLSHSVPGMDLLDSLLIFIQQQIHSPIYTDDKNNLEQMQDQFDNTTIKKKVLADIFGQFLKDDLKSIVNSSIPEVKVVAMYEKLIQGKIIDTDGYLKIHHHDQLQLIDEVLEQTDAAFVCRIKACFSVIISRERSIEVPVYLRNFVKLHLDELIENCKHALSLEVNTEYVVDVDHTGKMTSALEPLITIIDSNTGADLATSQWCGGLHQFLQLKHGCRLSPMSLKAVFISNVAYLKGYKHINGLSGTLGSTEESKTLIELYKADLIKIPTNKAKVFYEHVPVIATVEEEWISNIYDEICDQVSGTRSVLLICEDIKQLDYVYDGLIKCFKTDQSISKKIKECFTTITLYKREHDEFNFEDDHKLEPHRLIIATNLAGRGTDIKLSQSLIDAGGLHVITAFIPKNCRIEEQAYGRAARCGQPGSAQIIAFTEPADNTIQPSVFQLKMFRDNAEVHRLQSLKSFYDYHTEIEESCLEKFRSYCDKALSVIYSNSSTIDDESLSTPSQVVYFALLDQWALWLDSKAPLIKQCANEHSEKLRETLIKSVDEFLKKHPFGDQSNCFEFAKNWIDAPQSLLTIGIIQMFHKNGFQEAEDTFNKILADGHEFSGEAFYYKACMRMRNFNGTRTQLKLLKLNKEQSFNENIEEAIEYFYKARTLFLHRLQRKQKEASIVAQMIEKFPEKNPKTSGFASQIKSITTYIQLILINIDYLVGAPCHSSMFVQGGISEAYSKEIYDAFYRQGLISPAILTGRPVENWQIEPIRRKYKLQRNQIEVNEQFSMNLPN</sequence>
<accession>A0A814YVX8</accession>
<dbReference type="GO" id="GO:0016020">
    <property type="term" value="C:membrane"/>
    <property type="evidence" value="ECO:0007669"/>
    <property type="project" value="InterPro"/>
</dbReference>
<feature type="domain" description="SecA family profile" evidence="6">
    <location>
        <begin position="6"/>
        <end position="745"/>
    </location>
</feature>
<dbReference type="EMBL" id="CAJNOQ010009798">
    <property type="protein sequence ID" value="CAF1234376.1"/>
    <property type="molecule type" value="Genomic_DNA"/>
</dbReference>
<dbReference type="InterPro" id="IPR011115">
    <property type="entry name" value="SecA_DEAD"/>
</dbReference>
<dbReference type="GO" id="GO:0006886">
    <property type="term" value="P:intracellular protein transport"/>
    <property type="evidence" value="ECO:0007669"/>
    <property type="project" value="InterPro"/>
</dbReference>
<dbReference type="InterPro" id="IPR027417">
    <property type="entry name" value="P-loop_NTPase"/>
</dbReference>
<dbReference type="InterPro" id="IPR014018">
    <property type="entry name" value="SecA_motor_DEAD"/>
</dbReference>
<evidence type="ECO:0000313" key="9">
    <source>
        <dbReference type="EMBL" id="CAF3904371.1"/>
    </source>
</evidence>
<dbReference type="PANTHER" id="PTHR30612">
    <property type="entry name" value="SECA INNER MEMBRANE COMPONENT OF SEC PROTEIN SECRETION SYSTEM"/>
    <property type="match status" value="1"/>
</dbReference>
<dbReference type="Proteomes" id="UP000681722">
    <property type="component" value="Unassembled WGS sequence"/>
</dbReference>
<dbReference type="Gene3D" id="3.40.50.300">
    <property type="entry name" value="P-loop containing nucleotide triphosphate hydrolases"/>
    <property type="match status" value="3"/>
</dbReference>
<keyword evidence="2" id="KW-0653">Protein transport</keyword>
<dbReference type="InterPro" id="IPR014001">
    <property type="entry name" value="Helicase_ATP-bd"/>
</dbReference>
<keyword evidence="2" id="KW-0813">Transport</keyword>
<dbReference type="Proteomes" id="UP000682733">
    <property type="component" value="Unassembled WGS sequence"/>
</dbReference>
<dbReference type="Proteomes" id="UP000663829">
    <property type="component" value="Unassembled WGS sequence"/>
</dbReference>
<evidence type="ECO:0000259" key="4">
    <source>
        <dbReference type="PROSITE" id="PS51192"/>
    </source>
</evidence>
<evidence type="ECO:0000259" key="5">
    <source>
        <dbReference type="PROSITE" id="PS51194"/>
    </source>
</evidence>
<dbReference type="Pfam" id="PF07517">
    <property type="entry name" value="SecA_DEAD"/>
    <property type="match status" value="1"/>
</dbReference>
<evidence type="ECO:0000256" key="1">
    <source>
        <dbReference type="ARBA" id="ARBA00022490"/>
    </source>
</evidence>
<dbReference type="EMBL" id="CAJOBA010019537">
    <property type="protein sequence ID" value="CAF3904371.1"/>
    <property type="molecule type" value="Genomic_DNA"/>
</dbReference>
<dbReference type="InterPro" id="IPR000185">
    <property type="entry name" value="SecA"/>
</dbReference>
<organism evidence="8 11">
    <name type="scientific">Didymodactylos carnosus</name>
    <dbReference type="NCBI Taxonomy" id="1234261"/>
    <lineage>
        <taxon>Eukaryota</taxon>
        <taxon>Metazoa</taxon>
        <taxon>Spiralia</taxon>
        <taxon>Gnathifera</taxon>
        <taxon>Rotifera</taxon>
        <taxon>Eurotatoria</taxon>
        <taxon>Bdelloidea</taxon>
        <taxon>Philodinida</taxon>
        <taxon>Philodinidae</taxon>
        <taxon>Didymodactylos</taxon>
    </lineage>
</organism>
<comment type="caution">
    <text evidence="8">The sequence shown here is derived from an EMBL/GenBank/DDBJ whole genome shotgun (WGS) entry which is preliminary data.</text>
</comment>
<evidence type="ECO:0000256" key="2">
    <source>
        <dbReference type="ARBA" id="ARBA00022927"/>
    </source>
</evidence>
<evidence type="ECO:0000313" key="11">
    <source>
        <dbReference type="Proteomes" id="UP000663829"/>
    </source>
</evidence>
<dbReference type="GO" id="GO:0017038">
    <property type="term" value="P:protein import"/>
    <property type="evidence" value="ECO:0007669"/>
    <property type="project" value="InterPro"/>
</dbReference>
<evidence type="ECO:0000313" key="10">
    <source>
        <dbReference type="EMBL" id="CAF3996916.1"/>
    </source>
</evidence>
<keyword evidence="1" id="KW-0963">Cytoplasm</keyword>
<dbReference type="EMBL" id="CAJNOK010010846">
    <property type="protein sequence ID" value="CAF1126262.1"/>
    <property type="molecule type" value="Genomic_DNA"/>
</dbReference>
<dbReference type="OrthoDB" id="10038397at2759"/>
<dbReference type="PROSITE" id="PS51196">
    <property type="entry name" value="SECA_MOTOR_DEAD"/>
    <property type="match status" value="1"/>
</dbReference>
<dbReference type="SMART" id="SM00957">
    <property type="entry name" value="SecA_DEAD"/>
    <property type="match status" value="1"/>
</dbReference>
<dbReference type="PANTHER" id="PTHR30612:SF0">
    <property type="entry name" value="CHLOROPLAST PROTEIN-TRANSPORTING ATPASE"/>
    <property type="match status" value="1"/>
</dbReference>
<dbReference type="PRINTS" id="PR00906">
    <property type="entry name" value="SECA"/>
</dbReference>
<dbReference type="SUPFAM" id="SSF52540">
    <property type="entry name" value="P-loop containing nucleoside triphosphate hydrolases"/>
    <property type="match status" value="2"/>
</dbReference>
<protein>
    <submittedName>
        <fullName evidence="8">Uncharacterized protein</fullName>
    </submittedName>
</protein>
<gene>
    <name evidence="8" type="ORF">GPM918_LOCUS25339</name>
    <name evidence="7" type="ORF">OVA965_LOCUS20426</name>
    <name evidence="10" type="ORF">SRO942_LOCUS25344</name>
    <name evidence="9" type="ORF">TMI583_LOCUS20794</name>
</gene>
<feature type="domain" description="Helicase ATP-binding" evidence="4">
    <location>
        <begin position="149"/>
        <end position="306"/>
    </location>
</feature>